<name>F4X813_ACREC</name>
<dbReference type="Proteomes" id="UP000007755">
    <property type="component" value="Unassembled WGS sequence"/>
</dbReference>
<feature type="region of interest" description="Disordered" evidence="2">
    <location>
        <begin position="388"/>
        <end position="408"/>
    </location>
</feature>
<dbReference type="EMBL" id="GL888900">
    <property type="protein sequence ID" value="EGI57480.1"/>
    <property type="molecule type" value="Genomic_DNA"/>
</dbReference>
<dbReference type="PANTHER" id="PTHR33215">
    <property type="entry name" value="PROTEIN DISTAL ANTENNA"/>
    <property type="match status" value="1"/>
</dbReference>
<organism evidence="5">
    <name type="scientific">Acromyrmex echinatior</name>
    <name type="common">Panamanian leafcutter ant</name>
    <name type="synonym">Acromyrmex octospinosus echinatior</name>
    <dbReference type="NCBI Taxonomy" id="103372"/>
    <lineage>
        <taxon>Eukaryota</taxon>
        <taxon>Metazoa</taxon>
        <taxon>Ecdysozoa</taxon>
        <taxon>Arthropoda</taxon>
        <taxon>Hexapoda</taxon>
        <taxon>Insecta</taxon>
        <taxon>Pterygota</taxon>
        <taxon>Neoptera</taxon>
        <taxon>Endopterygota</taxon>
        <taxon>Hymenoptera</taxon>
        <taxon>Apocrita</taxon>
        <taxon>Aculeata</taxon>
        <taxon>Formicoidea</taxon>
        <taxon>Formicidae</taxon>
        <taxon>Myrmicinae</taxon>
        <taxon>Acromyrmex</taxon>
    </lineage>
</organism>
<sequence>MLSEDNSVKMIHSKQSVHQHQQQNMRKSVGVMGTRRIFTTAFKIKVLDSYRHDKDCRQNQRATARKYGIHRRQIQKWLQCEEQLRNSVENGNSGNVSSTASSASVSKSDTVTEVTGSTVIPATPALNLNLARQHGDELTTQQGPPPSHPPHDSAPSSPQYSLQTTTTNTVVPVCLTSVIYQEYSSEQHLRLFGEHEDRVHVPEIHGYLDAQVEQDRNYYLLNGDRQDAEAASTFGSRNEVKVYQTLTSYHSPHQEHRYNVNDINNSVRNHSPNHHPQQREQSYGNVDSFDRKSYSLLLAPSMIKTEPASPDTAATSGPYESMGSPNGPRAPLSPVSHQGVDSDGSSSSVHFVDSSRAPASPYLHVHAHEHAHTGRPLNSEKPIPSVLHEQERKSEETTQHTEEKREEEVQEKIEYCKTLIKEEVHLDEEEVVYNEGEEATASSCVDYQRPPVGESSLDSSGTVNPIYDRNSYSLPSSPRDCYSAGRSRSSWSDSEIDSFMPSNSLNSSSNFTRRRSFSLNFKLNVLDAFHWDEEVKGNQRATARKFGINRRQVQKWLEQEAELRNEIILRGDSRQRLSPVQNDSPLDLTTTNYTSLGQVTNCVSLLRDRLEIEHELLPSHHILGDAGFVSSQYPSNYQPCTGTEPSSEVESVAPCNLFCSVDSHTTMSTTSSYQELSLRESCYTEPSIKMYCYSPRANSVVSNFSEGCEQRFSPLKRHCIFPCCEDVMPSAKRFCDKFADMDDSYDIPPQDMPLCLVKRKSTQEFSRTEFVTKSISTVSPSNNPDAITFKPYLDNPVSKPMKKCVVQRDLSPISGHNINNNNNGNCQIICDFNESQSHNYDFKLNLRVPWRYDLDSYTNRFPQRNAFVSVSSLYM</sequence>
<dbReference type="KEGG" id="aec:105153857"/>
<feature type="region of interest" description="Disordered" evidence="2">
    <location>
        <begin position="434"/>
        <end position="487"/>
    </location>
</feature>
<gene>
    <name evidence="4" type="ORF">G5I_14549</name>
</gene>
<feature type="domain" description="Brinker DNA-binding" evidence="3">
    <location>
        <begin position="514"/>
        <end position="565"/>
    </location>
</feature>
<evidence type="ECO:0000313" key="5">
    <source>
        <dbReference type="Proteomes" id="UP000007755"/>
    </source>
</evidence>
<dbReference type="Gene3D" id="1.10.10.60">
    <property type="entry name" value="Homeodomain-like"/>
    <property type="match status" value="2"/>
</dbReference>
<dbReference type="GO" id="GO:0043565">
    <property type="term" value="F:sequence-specific DNA binding"/>
    <property type="evidence" value="ECO:0007669"/>
    <property type="project" value="InterPro"/>
</dbReference>
<dbReference type="PANTHER" id="PTHR33215:SF13">
    <property type="entry name" value="PROTEIN DISTAL ANTENNA"/>
    <property type="match status" value="1"/>
</dbReference>
<dbReference type="InParanoid" id="F4X813"/>
<evidence type="ECO:0000256" key="2">
    <source>
        <dbReference type="SAM" id="MobiDB-lite"/>
    </source>
</evidence>
<keyword evidence="1" id="KW-0238">DNA-binding</keyword>
<feature type="region of interest" description="Disordered" evidence="2">
    <location>
        <begin position="88"/>
        <end position="109"/>
    </location>
</feature>
<dbReference type="STRING" id="103372.F4X813"/>
<accession>F4X813</accession>
<feature type="region of interest" description="Disordered" evidence="2">
    <location>
        <begin position="135"/>
        <end position="163"/>
    </location>
</feature>
<protein>
    <recommendedName>
        <fullName evidence="3">Brinker DNA-binding domain-containing protein</fullName>
    </recommendedName>
</protein>
<dbReference type="InterPro" id="IPR051839">
    <property type="entry name" value="RD_transcriptional_regulator"/>
</dbReference>
<evidence type="ECO:0000256" key="1">
    <source>
        <dbReference type="ARBA" id="ARBA00023125"/>
    </source>
</evidence>
<keyword evidence="5" id="KW-1185">Reference proteome</keyword>
<proteinExistence type="predicted"/>
<dbReference type="SUPFAM" id="SSF48295">
    <property type="entry name" value="TrpR-like"/>
    <property type="match status" value="1"/>
</dbReference>
<dbReference type="InterPro" id="IPR018586">
    <property type="entry name" value="Brinker_DNA-bd"/>
</dbReference>
<feature type="domain" description="Brinker DNA-binding" evidence="3">
    <location>
        <begin position="33"/>
        <end position="89"/>
    </location>
</feature>
<dbReference type="eggNOG" id="ENOG502S9FA">
    <property type="taxonomic scope" value="Eukaryota"/>
</dbReference>
<feature type="region of interest" description="Disordered" evidence="2">
    <location>
        <begin position="263"/>
        <end position="285"/>
    </location>
</feature>
<evidence type="ECO:0000259" key="3">
    <source>
        <dbReference type="Pfam" id="PF09607"/>
    </source>
</evidence>
<feature type="compositionally biased region" description="Low complexity" evidence="2">
    <location>
        <begin position="335"/>
        <end position="353"/>
    </location>
</feature>
<dbReference type="Pfam" id="PF09607">
    <property type="entry name" value="BrkDBD"/>
    <property type="match status" value="2"/>
</dbReference>
<dbReference type="AlphaFoldDB" id="F4X813"/>
<reference evidence="4" key="1">
    <citation type="submission" date="2011-02" db="EMBL/GenBank/DDBJ databases">
        <title>The genome of the leaf-cutting ant Acromyrmex echinatior suggests key adaptations to social evolution and fungus farming.</title>
        <authorList>
            <person name="Nygaard S."/>
            <person name="Zhang G."/>
        </authorList>
    </citation>
    <scope>NUCLEOTIDE SEQUENCE</scope>
</reference>
<dbReference type="InterPro" id="IPR010921">
    <property type="entry name" value="Trp_repressor/repl_initiator"/>
</dbReference>
<dbReference type="OrthoDB" id="7764420at2759"/>
<evidence type="ECO:0000313" key="4">
    <source>
        <dbReference type="EMBL" id="EGI57480.1"/>
    </source>
</evidence>
<dbReference type="OMA" id="AITFKPY"/>
<feature type="region of interest" description="Disordered" evidence="2">
    <location>
        <begin position="301"/>
        <end position="353"/>
    </location>
</feature>